<gene>
    <name evidence="3" type="ORF">GCM10020369_07810</name>
</gene>
<keyword evidence="2" id="KW-1133">Transmembrane helix</keyword>
<dbReference type="Proteomes" id="UP001501676">
    <property type="component" value="Unassembled WGS sequence"/>
</dbReference>
<evidence type="ECO:0000256" key="1">
    <source>
        <dbReference type="SAM" id="MobiDB-lite"/>
    </source>
</evidence>
<dbReference type="EMBL" id="BAAAYN010000004">
    <property type="protein sequence ID" value="GAA3383127.1"/>
    <property type="molecule type" value="Genomic_DNA"/>
</dbReference>
<evidence type="ECO:0000313" key="3">
    <source>
        <dbReference type="EMBL" id="GAA3383127.1"/>
    </source>
</evidence>
<keyword evidence="2" id="KW-0812">Transmembrane</keyword>
<reference evidence="4" key="1">
    <citation type="journal article" date="2019" name="Int. J. Syst. Evol. Microbiol.">
        <title>The Global Catalogue of Microorganisms (GCM) 10K type strain sequencing project: providing services to taxonomists for standard genome sequencing and annotation.</title>
        <authorList>
            <consortium name="The Broad Institute Genomics Platform"/>
            <consortium name="The Broad Institute Genome Sequencing Center for Infectious Disease"/>
            <person name="Wu L."/>
            <person name="Ma J."/>
        </authorList>
    </citation>
    <scope>NUCLEOTIDE SEQUENCE [LARGE SCALE GENOMIC DNA]</scope>
    <source>
        <strain evidence="4">JCM 9458</strain>
    </source>
</reference>
<sequence length="110" mass="10930">MTTTSTRPSLPVLNHDAPAAPSKRGRVLTWLTASAATITGGLGVLIACAACCLPLLVGAGFLTGAAAAGLHNVFLGSGAALMLAAGGLLLLRRRRTRRAGQSGCGDNCGC</sequence>
<evidence type="ECO:0008006" key="5">
    <source>
        <dbReference type="Google" id="ProtNLM"/>
    </source>
</evidence>
<feature type="transmembrane region" description="Helical" evidence="2">
    <location>
        <begin position="30"/>
        <end position="57"/>
    </location>
</feature>
<comment type="caution">
    <text evidence="3">The sequence shown here is derived from an EMBL/GenBank/DDBJ whole genome shotgun (WGS) entry which is preliminary data.</text>
</comment>
<feature type="region of interest" description="Disordered" evidence="1">
    <location>
        <begin position="1"/>
        <end position="20"/>
    </location>
</feature>
<organism evidence="3 4">
    <name type="scientific">Cryptosporangium minutisporangium</name>
    <dbReference type="NCBI Taxonomy" id="113569"/>
    <lineage>
        <taxon>Bacteria</taxon>
        <taxon>Bacillati</taxon>
        <taxon>Actinomycetota</taxon>
        <taxon>Actinomycetes</taxon>
        <taxon>Cryptosporangiales</taxon>
        <taxon>Cryptosporangiaceae</taxon>
        <taxon>Cryptosporangium</taxon>
    </lineage>
</organism>
<name>A0ABP6SQR8_9ACTN</name>
<protein>
    <recommendedName>
        <fullName evidence="5">Mercuric ion transport protein</fullName>
    </recommendedName>
</protein>
<evidence type="ECO:0000256" key="2">
    <source>
        <dbReference type="SAM" id="Phobius"/>
    </source>
</evidence>
<keyword evidence="4" id="KW-1185">Reference proteome</keyword>
<feature type="transmembrane region" description="Helical" evidence="2">
    <location>
        <begin position="69"/>
        <end position="91"/>
    </location>
</feature>
<dbReference type="RefSeq" id="WP_345726544.1">
    <property type="nucleotide sequence ID" value="NZ_BAAAYN010000004.1"/>
</dbReference>
<keyword evidence="2" id="KW-0472">Membrane</keyword>
<proteinExistence type="predicted"/>
<accession>A0ABP6SQR8</accession>
<evidence type="ECO:0000313" key="4">
    <source>
        <dbReference type="Proteomes" id="UP001501676"/>
    </source>
</evidence>